<dbReference type="EMBL" id="JAVFKY010000004">
    <property type="protein sequence ID" value="KAK5578041.1"/>
    <property type="molecule type" value="Genomic_DNA"/>
</dbReference>
<organism evidence="1 2">
    <name type="scientific">Dictyostelium firmibasis</name>
    <dbReference type="NCBI Taxonomy" id="79012"/>
    <lineage>
        <taxon>Eukaryota</taxon>
        <taxon>Amoebozoa</taxon>
        <taxon>Evosea</taxon>
        <taxon>Eumycetozoa</taxon>
        <taxon>Dictyostelia</taxon>
        <taxon>Dictyosteliales</taxon>
        <taxon>Dictyosteliaceae</taxon>
        <taxon>Dictyostelium</taxon>
    </lineage>
</organism>
<dbReference type="AlphaFoldDB" id="A0AAN7YQI8"/>
<evidence type="ECO:0000313" key="2">
    <source>
        <dbReference type="Proteomes" id="UP001344447"/>
    </source>
</evidence>
<reference evidence="1 2" key="1">
    <citation type="submission" date="2023-11" db="EMBL/GenBank/DDBJ databases">
        <title>Dfirmibasis_genome.</title>
        <authorList>
            <person name="Edelbroek B."/>
            <person name="Kjellin J."/>
            <person name="Jerlstrom-Hultqvist J."/>
            <person name="Soderbom F."/>
        </authorList>
    </citation>
    <scope>NUCLEOTIDE SEQUENCE [LARGE SCALE GENOMIC DNA]</scope>
    <source>
        <strain evidence="1 2">TNS-C-14</strain>
    </source>
</reference>
<protein>
    <submittedName>
        <fullName evidence="1">Uncharacterized protein</fullName>
    </submittedName>
</protein>
<dbReference type="Proteomes" id="UP001344447">
    <property type="component" value="Unassembled WGS sequence"/>
</dbReference>
<proteinExistence type="predicted"/>
<name>A0AAN7YQI8_9MYCE</name>
<sequence>METILYDTQTFCPICTIINRKGLLLKAAIVVSRDDDKVYLKCCCDQNHSKQFETLYCSSLKFFKRILSFDPIIGNRFGAVKDIEGMSKYNDGNNQIKVSKNPTVSNFVLEFSIFQNSMFLSDDEIKHNIQQFQTFYPKNRKFVLKVIARGSNNINGINDKVKYISSLLKGYPILLEVTLERLNEIGKLNNSCLLGTKVYPAVKYYLKQGDESTFIRDINQLLVVLREYSDMQCVVTIALERKFANLTDILRLLRKSNDVIRFIILSLERPPKQLVETLTIHNNNNNNDNNNNNNNNNNNDEILTCNINDPYELIQEIERATEGSINGDDFYPLNVGQALEPMLNMMGYGLYSIKPSSYCSFATCLVNTSTIESRPINRILNIGKLYYDLLPLLPELEEKIGFFNGLKLKSILKSCNIPGVQLPNLFDYLTDRSKSEITRKVIDQTQILIIHNNMDLASLDLKRRCNCSVETKIKDGFISSCTGCI</sequence>
<gene>
    <name evidence="1" type="ORF">RB653_002992</name>
</gene>
<keyword evidence="2" id="KW-1185">Reference proteome</keyword>
<evidence type="ECO:0000313" key="1">
    <source>
        <dbReference type="EMBL" id="KAK5578041.1"/>
    </source>
</evidence>
<comment type="caution">
    <text evidence="1">The sequence shown here is derived from an EMBL/GenBank/DDBJ whole genome shotgun (WGS) entry which is preliminary data.</text>
</comment>
<accession>A0AAN7YQI8</accession>